<comment type="caution">
    <text evidence="1">The sequence shown here is derived from an EMBL/GenBank/DDBJ whole genome shotgun (WGS) entry which is preliminary data.</text>
</comment>
<evidence type="ECO:0000313" key="2">
    <source>
        <dbReference type="Proteomes" id="UP000494165"/>
    </source>
</evidence>
<accession>A0A8S1ECY4</accession>
<keyword evidence="2" id="KW-1185">Reference proteome</keyword>
<gene>
    <name evidence="1" type="ORF">CLODIP_2_CD12553</name>
</gene>
<proteinExistence type="predicted"/>
<organism evidence="1 2">
    <name type="scientific">Cloeon dipterum</name>
    <dbReference type="NCBI Taxonomy" id="197152"/>
    <lineage>
        <taxon>Eukaryota</taxon>
        <taxon>Metazoa</taxon>
        <taxon>Ecdysozoa</taxon>
        <taxon>Arthropoda</taxon>
        <taxon>Hexapoda</taxon>
        <taxon>Insecta</taxon>
        <taxon>Pterygota</taxon>
        <taxon>Palaeoptera</taxon>
        <taxon>Ephemeroptera</taxon>
        <taxon>Pisciforma</taxon>
        <taxon>Baetidae</taxon>
        <taxon>Cloeon</taxon>
    </lineage>
</organism>
<protein>
    <submittedName>
        <fullName evidence="1">Uncharacterized protein</fullName>
    </submittedName>
</protein>
<evidence type="ECO:0000313" key="1">
    <source>
        <dbReference type="EMBL" id="CAB3388107.1"/>
    </source>
</evidence>
<dbReference type="AlphaFoldDB" id="A0A8S1ECY4"/>
<name>A0A8S1ECY4_9INSE</name>
<dbReference type="Proteomes" id="UP000494165">
    <property type="component" value="Unassembled WGS sequence"/>
</dbReference>
<reference evidence="1 2" key="1">
    <citation type="submission" date="2020-04" db="EMBL/GenBank/DDBJ databases">
        <authorList>
            <person name="Alioto T."/>
            <person name="Alioto T."/>
            <person name="Gomez Garrido J."/>
        </authorList>
    </citation>
    <scope>NUCLEOTIDE SEQUENCE [LARGE SCALE GENOMIC DNA]</scope>
</reference>
<dbReference type="EMBL" id="CADEPI010000694">
    <property type="protein sequence ID" value="CAB3388107.1"/>
    <property type="molecule type" value="Genomic_DNA"/>
</dbReference>
<sequence length="331" mass="38025">MARSPPTLKNLCVKYLYANHDLKDAKGKLIITNFLVLPLSVRELFFELYKGDQCLISYSMVMKLVGRDTRHLNMKGVEPFDAKDFALDLRQKGVHQLRTLVVPPWREWVQMGYRIRACQLVPNESLVVLFMRQLHCDTKDMATFSYKFPNLREVTVAVTGDCSFERLSKLEHLKEFHFYYGPESGADKSDQKVADKLLYRLLRSVPNLTRAGKVSNVLGIRVVLDNMSGGLLMCRVAPLNLTHVTLDTATIANLDLKRMLPKLTHLEMVVSATSNVQNYLNFPCLKFLQIWPLIDSVPMDQFHDAMVSRYESQAEINTVQDFEIQLCSWDM</sequence>